<feature type="domain" description="Pycsar effector protein" evidence="9">
    <location>
        <begin position="21"/>
        <end position="156"/>
    </location>
</feature>
<keyword evidence="11" id="KW-1185">Reference proteome</keyword>
<feature type="transmembrane region" description="Helical" evidence="8">
    <location>
        <begin position="63"/>
        <end position="87"/>
    </location>
</feature>
<keyword evidence="3 8" id="KW-0812">Transmembrane</keyword>
<keyword evidence="6" id="KW-0051">Antiviral defense</keyword>
<feature type="transmembrane region" description="Helical" evidence="8">
    <location>
        <begin position="140"/>
        <end position="160"/>
    </location>
</feature>
<evidence type="ECO:0000256" key="5">
    <source>
        <dbReference type="ARBA" id="ARBA00022989"/>
    </source>
</evidence>
<organism evidence="10 11">
    <name type="scientific">Streptomyces olindensis</name>
    <dbReference type="NCBI Taxonomy" id="358823"/>
    <lineage>
        <taxon>Bacteria</taxon>
        <taxon>Bacillati</taxon>
        <taxon>Actinomycetota</taxon>
        <taxon>Actinomycetes</taxon>
        <taxon>Kitasatosporales</taxon>
        <taxon>Streptomycetaceae</taxon>
        <taxon>Streptomyces</taxon>
    </lineage>
</organism>
<keyword evidence="4" id="KW-0547">Nucleotide-binding</keyword>
<protein>
    <submittedName>
        <fullName evidence="10">Pycsar system effector family protein</fullName>
    </submittedName>
</protein>
<name>A0ABV2Y6S8_9ACTN</name>
<keyword evidence="5 8" id="KW-1133">Transmembrane helix</keyword>
<dbReference type="InterPro" id="IPR043760">
    <property type="entry name" value="PycTM_dom"/>
</dbReference>
<evidence type="ECO:0000256" key="4">
    <source>
        <dbReference type="ARBA" id="ARBA00022741"/>
    </source>
</evidence>
<gene>
    <name evidence="10" type="ORF">ABZ568_37155</name>
</gene>
<evidence type="ECO:0000256" key="6">
    <source>
        <dbReference type="ARBA" id="ARBA00023118"/>
    </source>
</evidence>
<dbReference type="EMBL" id="JBEYBN010000089">
    <property type="protein sequence ID" value="MEU2271965.1"/>
    <property type="molecule type" value="Genomic_DNA"/>
</dbReference>
<keyword evidence="2" id="KW-1003">Cell membrane</keyword>
<dbReference type="Proteomes" id="UP001550603">
    <property type="component" value="Unassembled WGS sequence"/>
</dbReference>
<reference evidence="10 11" key="1">
    <citation type="submission" date="2024-06" db="EMBL/GenBank/DDBJ databases">
        <title>The Natural Products Discovery Center: Release of the First 8490 Sequenced Strains for Exploring Actinobacteria Biosynthetic Diversity.</title>
        <authorList>
            <person name="Kalkreuter E."/>
            <person name="Kautsar S.A."/>
            <person name="Yang D."/>
            <person name="Bader C.D."/>
            <person name="Teijaro C.N."/>
            <person name="Fluegel L."/>
            <person name="Davis C.M."/>
            <person name="Simpson J.R."/>
            <person name="Lauterbach L."/>
            <person name="Steele A.D."/>
            <person name="Gui C."/>
            <person name="Meng S."/>
            <person name="Li G."/>
            <person name="Viehrig K."/>
            <person name="Ye F."/>
            <person name="Su P."/>
            <person name="Kiefer A.F."/>
            <person name="Nichols A."/>
            <person name="Cepeda A.J."/>
            <person name="Yan W."/>
            <person name="Fan B."/>
            <person name="Jiang Y."/>
            <person name="Adhikari A."/>
            <person name="Zheng C.-J."/>
            <person name="Schuster L."/>
            <person name="Cowan T.M."/>
            <person name="Smanski M.J."/>
            <person name="Chevrette M.G."/>
            <person name="De Carvalho L.P.S."/>
            <person name="Shen B."/>
        </authorList>
    </citation>
    <scope>NUCLEOTIDE SEQUENCE [LARGE SCALE GENOMIC DNA]</scope>
    <source>
        <strain evidence="10 11">NPDC019583</strain>
    </source>
</reference>
<keyword evidence="7 8" id="KW-0472">Membrane</keyword>
<evidence type="ECO:0000259" key="9">
    <source>
        <dbReference type="Pfam" id="PF18967"/>
    </source>
</evidence>
<comment type="subcellular location">
    <subcellularLocation>
        <location evidence="1">Cell membrane</location>
    </subcellularLocation>
</comment>
<evidence type="ECO:0000313" key="10">
    <source>
        <dbReference type="EMBL" id="MEU2271965.1"/>
    </source>
</evidence>
<dbReference type="RefSeq" id="WP_359793993.1">
    <property type="nucleotide sequence ID" value="NZ_JBEYBN010000089.1"/>
</dbReference>
<evidence type="ECO:0000256" key="1">
    <source>
        <dbReference type="ARBA" id="ARBA00004236"/>
    </source>
</evidence>
<evidence type="ECO:0000256" key="8">
    <source>
        <dbReference type="SAM" id="Phobius"/>
    </source>
</evidence>
<proteinExistence type="predicted"/>
<evidence type="ECO:0000256" key="7">
    <source>
        <dbReference type="ARBA" id="ARBA00023136"/>
    </source>
</evidence>
<dbReference type="Pfam" id="PF18967">
    <property type="entry name" value="PycTM"/>
    <property type="match status" value="1"/>
</dbReference>
<comment type="caution">
    <text evidence="10">The sequence shown here is derived from an EMBL/GenBank/DDBJ whole genome shotgun (WGS) entry which is preliminary data.</text>
</comment>
<evidence type="ECO:0000256" key="2">
    <source>
        <dbReference type="ARBA" id="ARBA00022475"/>
    </source>
</evidence>
<accession>A0ABV2Y6S8</accession>
<evidence type="ECO:0000256" key="3">
    <source>
        <dbReference type="ARBA" id="ARBA00022692"/>
    </source>
</evidence>
<evidence type="ECO:0000313" key="11">
    <source>
        <dbReference type="Proteomes" id="UP001550603"/>
    </source>
</evidence>
<sequence length="161" mass="16656">MSAPTTPPTTAQTTPTTDKNLDAACAAVAGEIGRTDGKASMLLAFNGAALAGLSTLADHDLPALTKAAGVLGITALGTAAVLLLLVVRPRLGGHDRASFPYWARLDEDQIRACMTSDTRAARIRVLSCIAVAKFTQLRRAVDCTLAALAFLALATISIPLQ</sequence>